<dbReference type="RefSeq" id="XP_026623861.1">
    <property type="nucleotide sequence ID" value="XM_026771985.1"/>
</dbReference>
<feature type="compositionally biased region" description="Low complexity" evidence="1">
    <location>
        <begin position="483"/>
        <end position="513"/>
    </location>
</feature>
<evidence type="ECO:0000256" key="1">
    <source>
        <dbReference type="SAM" id="MobiDB-lite"/>
    </source>
</evidence>
<feature type="region of interest" description="Disordered" evidence="1">
    <location>
        <begin position="483"/>
        <end position="584"/>
    </location>
</feature>
<sequence length="584" mass="64814">MSGTTSGQQLQTQASGTVERDQEQLSDAGAADPEHHMTRDDLTDDQKRDILNKVLRSTNSQLFPFIAELEADIIPKDFGLSMRDLEIVLHPDRWTRHGRAKDATTAVQKIKHMIHLGVERFGTRNGDSAMWIYYHKDPGDTNTGDPEPDVPPAPPIRLAYPANQPGNQSGPQQESNPAPVLQTQYSVQNGARGFNPAELARQHAAGSRRVLSFRPRTVQRQVKPGYTASGEEICCIQPLGPSRANFVVRDSDESYRLVDSSTAGGIPTIEAAKAAGKPLTVSDQNTIMFYQQRVRSGGEYGLFFVAPGVWDTEKSRLPLMVVGFYHVSPQTPRVEAAVSRSNLGKILSSRQADHMIVQGMGGDSHWSLRDALAYQLSMEAPLGPTHINFPSQRPMAVLPNQSGPPDWQTPYYGGNWNSQRMPLAWNEQAPMWFQKPQQPSQQFPTQEFQSIPYQQPAAVYPQYTTEPVNRQASNYMAPAYQQQPPMMPYNPSHMPPQFQASSPQQARPQGPAGIVQPTQQDPNYMAPAYQQQPHMMPHNPLHMAPQSQAPNPQQAISQNPPSIEQQTQQPLQVSVEGQGDSNQQ</sequence>
<gene>
    <name evidence="2" type="ORF">BDQ94DRAFT_172607</name>
</gene>
<dbReference type="STRING" id="1341132.A0A3F3PVB0"/>
<dbReference type="AlphaFoldDB" id="A0A3F3PVB0"/>
<dbReference type="Proteomes" id="UP000253729">
    <property type="component" value="Unassembled WGS sequence"/>
</dbReference>
<proteinExistence type="predicted"/>
<organism evidence="2 3">
    <name type="scientific">Aspergillus welwitschiae</name>
    <dbReference type="NCBI Taxonomy" id="1341132"/>
    <lineage>
        <taxon>Eukaryota</taxon>
        <taxon>Fungi</taxon>
        <taxon>Dikarya</taxon>
        <taxon>Ascomycota</taxon>
        <taxon>Pezizomycotina</taxon>
        <taxon>Eurotiomycetes</taxon>
        <taxon>Eurotiomycetidae</taxon>
        <taxon>Eurotiales</taxon>
        <taxon>Aspergillaceae</taxon>
        <taxon>Aspergillus</taxon>
        <taxon>Aspergillus subgen. Circumdati</taxon>
    </lineage>
</organism>
<evidence type="ECO:0000313" key="2">
    <source>
        <dbReference type="EMBL" id="RDH30839.1"/>
    </source>
</evidence>
<dbReference type="GeneID" id="38140341"/>
<feature type="compositionally biased region" description="Polar residues" evidence="1">
    <location>
        <begin position="164"/>
        <end position="179"/>
    </location>
</feature>
<feature type="compositionally biased region" description="Low complexity" evidence="1">
    <location>
        <begin position="544"/>
        <end position="563"/>
    </location>
</feature>
<feature type="compositionally biased region" description="Low complexity" evidence="1">
    <location>
        <begin position="1"/>
        <end position="17"/>
    </location>
</feature>
<accession>A0A3F3PVB0</accession>
<dbReference type="EMBL" id="KZ852058">
    <property type="protein sequence ID" value="RDH30839.1"/>
    <property type="molecule type" value="Genomic_DNA"/>
</dbReference>
<protein>
    <submittedName>
        <fullName evidence="2">Uncharacterized protein</fullName>
    </submittedName>
</protein>
<evidence type="ECO:0000313" key="3">
    <source>
        <dbReference type="Proteomes" id="UP000253729"/>
    </source>
</evidence>
<name>A0A3F3PVB0_9EURO</name>
<feature type="compositionally biased region" description="Basic and acidic residues" evidence="1">
    <location>
        <begin position="32"/>
        <end position="44"/>
    </location>
</feature>
<feature type="region of interest" description="Disordered" evidence="1">
    <location>
        <begin position="137"/>
        <end position="179"/>
    </location>
</feature>
<keyword evidence="3" id="KW-1185">Reference proteome</keyword>
<feature type="region of interest" description="Disordered" evidence="1">
    <location>
        <begin position="1"/>
        <end position="44"/>
    </location>
</feature>
<reference evidence="2 3" key="1">
    <citation type="submission" date="2018-07" db="EMBL/GenBank/DDBJ databases">
        <title>The genomes of Aspergillus section Nigri reveals drivers in fungal speciation.</title>
        <authorList>
            <consortium name="DOE Joint Genome Institute"/>
            <person name="Vesth T.C."/>
            <person name="Nybo J."/>
            <person name="Theobald S."/>
            <person name="Brandl J."/>
            <person name="Frisvad J.C."/>
            <person name="Nielsen K.F."/>
            <person name="Lyhne E.K."/>
            <person name="Kogle M.E."/>
            <person name="Kuo A."/>
            <person name="Riley R."/>
            <person name="Clum A."/>
            <person name="Nolan M."/>
            <person name="Lipzen A."/>
            <person name="Salamov A."/>
            <person name="Henrissat B."/>
            <person name="Wiebenga A."/>
            <person name="De vries R.P."/>
            <person name="Grigoriev I.V."/>
            <person name="Mortensen U.H."/>
            <person name="Andersen M.R."/>
            <person name="Baker S.E."/>
        </authorList>
    </citation>
    <scope>NUCLEOTIDE SEQUENCE [LARGE SCALE GENOMIC DNA]</scope>
    <source>
        <strain evidence="2 3">CBS 139.54b</strain>
    </source>
</reference>